<protein>
    <submittedName>
        <fullName evidence="1">Uncharacterized protein</fullName>
    </submittedName>
</protein>
<reference evidence="1" key="2">
    <citation type="journal article" date="2015" name="Fish Shellfish Immunol.">
        <title>Early steps in the European eel (Anguilla anguilla)-Vibrio vulnificus interaction in the gills: Role of the RtxA13 toxin.</title>
        <authorList>
            <person name="Callol A."/>
            <person name="Pajuelo D."/>
            <person name="Ebbesson L."/>
            <person name="Teles M."/>
            <person name="MacKenzie S."/>
            <person name="Amaro C."/>
        </authorList>
    </citation>
    <scope>NUCLEOTIDE SEQUENCE</scope>
</reference>
<name>A0A0E9PSR4_ANGAN</name>
<proteinExistence type="predicted"/>
<reference evidence="1" key="1">
    <citation type="submission" date="2014-11" db="EMBL/GenBank/DDBJ databases">
        <authorList>
            <person name="Amaro Gonzalez C."/>
        </authorList>
    </citation>
    <scope>NUCLEOTIDE SEQUENCE</scope>
</reference>
<organism evidence="1">
    <name type="scientific">Anguilla anguilla</name>
    <name type="common">European freshwater eel</name>
    <name type="synonym">Muraena anguilla</name>
    <dbReference type="NCBI Taxonomy" id="7936"/>
    <lineage>
        <taxon>Eukaryota</taxon>
        <taxon>Metazoa</taxon>
        <taxon>Chordata</taxon>
        <taxon>Craniata</taxon>
        <taxon>Vertebrata</taxon>
        <taxon>Euteleostomi</taxon>
        <taxon>Actinopterygii</taxon>
        <taxon>Neopterygii</taxon>
        <taxon>Teleostei</taxon>
        <taxon>Anguilliformes</taxon>
        <taxon>Anguillidae</taxon>
        <taxon>Anguilla</taxon>
    </lineage>
</organism>
<accession>A0A0E9PSR4</accession>
<dbReference type="EMBL" id="GBXM01101437">
    <property type="protein sequence ID" value="JAH07140.1"/>
    <property type="molecule type" value="Transcribed_RNA"/>
</dbReference>
<evidence type="ECO:0000313" key="1">
    <source>
        <dbReference type="EMBL" id="JAH07140.1"/>
    </source>
</evidence>
<sequence>MASLNVFHNNYYQTFVHFSYVLYSITN</sequence>
<dbReference type="AlphaFoldDB" id="A0A0E9PSR4"/>